<organism evidence="4 5">
    <name type="scientific">Rotaria socialis</name>
    <dbReference type="NCBI Taxonomy" id="392032"/>
    <lineage>
        <taxon>Eukaryota</taxon>
        <taxon>Metazoa</taxon>
        <taxon>Spiralia</taxon>
        <taxon>Gnathifera</taxon>
        <taxon>Rotifera</taxon>
        <taxon>Eurotatoria</taxon>
        <taxon>Bdelloidea</taxon>
        <taxon>Philodinida</taxon>
        <taxon>Philodinidae</taxon>
        <taxon>Rotaria</taxon>
    </lineage>
</organism>
<protein>
    <submittedName>
        <fullName evidence="4">Uncharacterized protein</fullName>
    </submittedName>
</protein>
<feature type="chain" id="PRO_5036416585" evidence="2">
    <location>
        <begin position="18"/>
        <end position="123"/>
    </location>
</feature>
<keyword evidence="2" id="KW-0732">Signal</keyword>
<feature type="region of interest" description="Disordered" evidence="1">
    <location>
        <begin position="72"/>
        <end position="102"/>
    </location>
</feature>
<dbReference type="EMBL" id="CAJOBQ010001242">
    <property type="protein sequence ID" value="CAF4469718.1"/>
    <property type="molecule type" value="Genomic_DNA"/>
</dbReference>
<accession>A0A820TNF8</accession>
<evidence type="ECO:0000313" key="4">
    <source>
        <dbReference type="EMBL" id="CAF4469718.1"/>
    </source>
</evidence>
<reference evidence="4" key="1">
    <citation type="submission" date="2021-02" db="EMBL/GenBank/DDBJ databases">
        <authorList>
            <person name="Nowell W R."/>
        </authorList>
    </citation>
    <scope>NUCLEOTIDE SEQUENCE</scope>
</reference>
<feature type="signal peptide" evidence="2">
    <location>
        <begin position="1"/>
        <end position="17"/>
    </location>
</feature>
<name>A0A820TNF8_9BILA</name>
<gene>
    <name evidence="3" type="ORF">FME351_LOCUS8904</name>
    <name evidence="4" type="ORF">TSG867_LOCUS18540</name>
</gene>
<feature type="compositionally biased region" description="Acidic residues" evidence="1">
    <location>
        <begin position="73"/>
        <end position="102"/>
    </location>
</feature>
<comment type="caution">
    <text evidence="4">The sequence shown here is derived from an EMBL/GenBank/DDBJ whole genome shotgun (WGS) entry which is preliminary data.</text>
</comment>
<dbReference type="AlphaFoldDB" id="A0A820TNF8"/>
<proteinExistence type="predicted"/>
<evidence type="ECO:0000313" key="5">
    <source>
        <dbReference type="Proteomes" id="UP000663862"/>
    </source>
</evidence>
<dbReference type="Proteomes" id="UP000663869">
    <property type="component" value="Unassembled WGS sequence"/>
</dbReference>
<evidence type="ECO:0000256" key="1">
    <source>
        <dbReference type="SAM" id="MobiDB-lite"/>
    </source>
</evidence>
<sequence length="123" mass="13752">MLCRLTIILCLFAICYGDTNIKTKFQWIPFFGKTTTQPPSTTLTTVANLQMKCVCSCCSGLGFDNSHLNQQDPDFDLDSYDSSGEEDEDTTGNCTDNEDLTENGEDYVSKHAFNISSTKFQEM</sequence>
<evidence type="ECO:0000313" key="3">
    <source>
        <dbReference type="EMBL" id="CAF3399278.1"/>
    </source>
</evidence>
<dbReference type="Proteomes" id="UP000663862">
    <property type="component" value="Unassembled WGS sequence"/>
</dbReference>
<evidence type="ECO:0000256" key="2">
    <source>
        <dbReference type="SAM" id="SignalP"/>
    </source>
</evidence>
<dbReference type="EMBL" id="CAJNYU010000951">
    <property type="protein sequence ID" value="CAF3399278.1"/>
    <property type="molecule type" value="Genomic_DNA"/>
</dbReference>